<dbReference type="RefSeq" id="WP_180306319.1">
    <property type="nucleotide sequence ID" value="NZ_CP058952.1"/>
</dbReference>
<reference evidence="1 2" key="1">
    <citation type="journal article" date="2016" name="Int. J. Syst. Evol. Microbiol.">
        <title>Chitinibacter fontanus sp. nov., isolated from a spring.</title>
        <authorList>
            <person name="Sheu S.Y."/>
            <person name="Li Y.S."/>
            <person name="Young C.C."/>
            <person name="Chen W.M."/>
        </authorList>
    </citation>
    <scope>NUCLEOTIDE SEQUENCE [LARGE SCALE GENOMIC DNA]</scope>
    <source>
        <strain evidence="1 2">STM-7</strain>
    </source>
</reference>
<dbReference type="EMBL" id="CP058952">
    <property type="protein sequence ID" value="QLI82238.1"/>
    <property type="molecule type" value="Genomic_DNA"/>
</dbReference>
<dbReference type="Proteomes" id="UP000510822">
    <property type="component" value="Chromosome"/>
</dbReference>
<organism evidence="1 2">
    <name type="scientific">Chitinibacter fontanus</name>
    <dbReference type="NCBI Taxonomy" id="1737446"/>
    <lineage>
        <taxon>Bacteria</taxon>
        <taxon>Pseudomonadati</taxon>
        <taxon>Pseudomonadota</taxon>
        <taxon>Betaproteobacteria</taxon>
        <taxon>Neisseriales</taxon>
        <taxon>Chitinibacteraceae</taxon>
        <taxon>Chitinibacter</taxon>
    </lineage>
</organism>
<evidence type="ECO:0000313" key="2">
    <source>
        <dbReference type="Proteomes" id="UP000510822"/>
    </source>
</evidence>
<dbReference type="AlphaFoldDB" id="A0A7D5VAT3"/>
<evidence type="ECO:0000313" key="1">
    <source>
        <dbReference type="EMBL" id="QLI82238.1"/>
    </source>
</evidence>
<name>A0A7D5VAT3_9NEIS</name>
<accession>A0A7D5VAT3</accession>
<dbReference type="KEGG" id="cfon:HZU75_12270"/>
<proteinExistence type="predicted"/>
<sequence>MLEKISILLAAIAASTAFAMMVSMQPRSIPRHTSISPTIVCWPDEDARTCWRRAEYRVGQ</sequence>
<keyword evidence="2" id="KW-1185">Reference proteome</keyword>
<protein>
    <submittedName>
        <fullName evidence="1">Uncharacterized protein</fullName>
    </submittedName>
</protein>
<gene>
    <name evidence="1" type="ORF">HZU75_12270</name>
</gene>